<dbReference type="RefSeq" id="XP_024670785.1">
    <property type="nucleotide sequence ID" value="XM_024815216.1"/>
</dbReference>
<feature type="compositionally biased region" description="Basic and acidic residues" evidence="1">
    <location>
        <begin position="24"/>
        <end position="39"/>
    </location>
</feature>
<dbReference type="PROSITE" id="PS50097">
    <property type="entry name" value="BTB"/>
    <property type="match status" value="1"/>
</dbReference>
<accession>A0A2I2F825</accession>
<dbReference type="Gene3D" id="3.30.710.10">
    <property type="entry name" value="Potassium Channel Kv1.1, Chain A"/>
    <property type="match status" value="1"/>
</dbReference>
<sequence>MTIRFVPQPAPEVEPEESYSPNVLEHEESYSPDTVEHEERYTPDLVEHEEIYPPDVLLISKDGGSQEVHSSLLAEYSKYLGRCFEFRDDGPWRVKTNFSLRSIKCLVEFLYTGQAQLPRYQPPEPFFPYGRHYGSLYDQDQRREEHTFNIFNILVEVHNLALCYHVERLRVAAETRITRVLADCTGKMDLFRGAACILENGIDETIKVHATSHVINMLRLYSSNKRFPHFMWTRAWCTALKRMPRDAAQEYYNLLAGYIRLNDSEHAQEAMESLPMHYNWVMSFRSHQSV</sequence>
<name>A0A2I2F825_ASPCN</name>
<dbReference type="GeneID" id="36522376"/>
<dbReference type="Proteomes" id="UP000234585">
    <property type="component" value="Unassembled WGS sequence"/>
</dbReference>
<evidence type="ECO:0000256" key="1">
    <source>
        <dbReference type="SAM" id="MobiDB-lite"/>
    </source>
</evidence>
<protein>
    <recommendedName>
        <fullName evidence="2">BTB domain-containing protein</fullName>
    </recommendedName>
</protein>
<evidence type="ECO:0000259" key="2">
    <source>
        <dbReference type="PROSITE" id="PS50097"/>
    </source>
</evidence>
<evidence type="ECO:0000313" key="3">
    <source>
        <dbReference type="EMBL" id="PLB36773.1"/>
    </source>
</evidence>
<evidence type="ECO:0000313" key="4">
    <source>
        <dbReference type="Proteomes" id="UP000234585"/>
    </source>
</evidence>
<dbReference type="InterPro" id="IPR011333">
    <property type="entry name" value="SKP1/BTB/POZ_sf"/>
</dbReference>
<dbReference type="InterPro" id="IPR000210">
    <property type="entry name" value="BTB/POZ_dom"/>
</dbReference>
<keyword evidence="4" id="KW-1185">Reference proteome</keyword>
<dbReference type="EMBL" id="KZ559148">
    <property type="protein sequence ID" value="PLB36773.1"/>
    <property type="molecule type" value="Genomic_DNA"/>
</dbReference>
<organism evidence="3 4">
    <name type="scientific">Aspergillus candidus</name>
    <dbReference type="NCBI Taxonomy" id="41067"/>
    <lineage>
        <taxon>Eukaryota</taxon>
        <taxon>Fungi</taxon>
        <taxon>Dikarya</taxon>
        <taxon>Ascomycota</taxon>
        <taxon>Pezizomycotina</taxon>
        <taxon>Eurotiomycetes</taxon>
        <taxon>Eurotiomycetidae</taxon>
        <taxon>Eurotiales</taxon>
        <taxon>Aspergillaceae</taxon>
        <taxon>Aspergillus</taxon>
        <taxon>Aspergillus subgen. Circumdati</taxon>
    </lineage>
</organism>
<gene>
    <name evidence="3" type="ORF">BDW47DRAFT_118484</name>
</gene>
<dbReference type="OrthoDB" id="10261408at2759"/>
<feature type="domain" description="BTB" evidence="2">
    <location>
        <begin position="54"/>
        <end position="119"/>
    </location>
</feature>
<dbReference type="AlphaFoldDB" id="A0A2I2F825"/>
<reference evidence="3 4" key="1">
    <citation type="submission" date="2017-12" db="EMBL/GenBank/DDBJ databases">
        <authorList>
            <consortium name="DOE Joint Genome Institute"/>
            <person name="Haridas S."/>
            <person name="Kjaerbolling I."/>
            <person name="Vesth T.C."/>
            <person name="Frisvad J.C."/>
            <person name="Nybo J.L."/>
            <person name="Theobald S."/>
            <person name="Kuo A."/>
            <person name="Bowyer P."/>
            <person name="Matsuda Y."/>
            <person name="Mondo S."/>
            <person name="Lyhne E.K."/>
            <person name="Kogle M.E."/>
            <person name="Clum A."/>
            <person name="Lipzen A."/>
            <person name="Salamov A."/>
            <person name="Ngan C.Y."/>
            <person name="Daum C."/>
            <person name="Chiniquy J."/>
            <person name="Barry K."/>
            <person name="LaButti K."/>
            <person name="Simmons B.A."/>
            <person name="Magnuson J.K."/>
            <person name="Mortensen U.H."/>
            <person name="Larsen T.O."/>
            <person name="Grigoriev I.V."/>
            <person name="Baker S.E."/>
            <person name="Andersen M.R."/>
            <person name="Nordberg H.P."/>
            <person name="Cantor M.N."/>
            <person name="Hua S.X."/>
        </authorList>
    </citation>
    <scope>NUCLEOTIDE SEQUENCE [LARGE SCALE GENOMIC DNA]</scope>
    <source>
        <strain evidence="3 4">CBS 102.13</strain>
    </source>
</reference>
<proteinExistence type="predicted"/>
<feature type="region of interest" description="Disordered" evidence="1">
    <location>
        <begin position="1"/>
        <end position="39"/>
    </location>
</feature>